<dbReference type="Proteomes" id="UP000266677">
    <property type="component" value="Unassembled WGS sequence"/>
</dbReference>
<reference evidence="2 3" key="1">
    <citation type="submission" date="2018-09" db="EMBL/GenBank/DDBJ databases">
        <title>YIM PH21274 draft genome.</title>
        <authorList>
            <person name="Miao C."/>
        </authorList>
    </citation>
    <scope>NUCLEOTIDE SEQUENCE [LARGE SCALE GENOMIC DNA]</scope>
    <source>
        <strain evidence="2 3">YIM PH 21724</strain>
    </source>
</reference>
<evidence type="ECO:0000313" key="2">
    <source>
        <dbReference type="EMBL" id="RJO69466.1"/>
    </source>
</evidence>
<keyword evidence="3" id="KW-1185">Reference proteome</keyword>
<dbReference type="RefSeq" id="WP_120044571.1">
    <property type="nucleotide sequence ID" value="NZ_QZFU01000044.1"/>
</dbReference>
<feature type="region of interest" description="Disordered" evidence="1">
    <location>
        <begin position="1"/>
        <end position="43"/>
    </location>
</feature>
<organism evidence="2 3">
    <name type="scientific">Nocardia panacis</name>
    <dbReference type="NCBI Taxonomy" id="2340916"/>
    <lineage>
        <taxon>Bacteria</taxon>
        <taxon>Bacillati</taxon>
        <taxon>Actinomycetota</taxon>
        <taxon>Actinomycetes</taxon>
        <taxon>Mycobacteriales</taxon>
        <taxon>Nocardiaceae</taxon>
        <taxon>Nocardia</taxon>
    </lineage>
</organism>
<dbReference type="OrthoDB" id="3264463at2"/>
<gene>
    <name evidence="2" type="ORF">D5S18_30370</name>
</gene>
<evidence type="ECO:0000256" key="1">
    <source>
        <dbReference type="SAM" id="MobiDB-lite"/>
    </source>
</evidence>
<accession>A0A3A4K0P0</accession>
<proteinExistence type="predicted"/>
<evidence type="ECO:0000313" key="3">
    <source>
        <dbReference type="Proteomes" id="UP000266677"/>
    </source>
</evidence>
<dbReference type="AlphaFoldDB" id="A0A3A4K0P0"/>
<sequence length="475" mass="49560">MTTPASAELRSAGPSAGPSASPALRAAPSESRPQTRGFGPRGVGLGGVGLGGFGLRDAGCSAREAPPPYRARIARHAAGARSACAEGAPRFGARIPPGAVHIHNPGDLIAAMPALVGFPPERSLIIAVLCQTAESGSAGAASPVDGPGPVEEPELIDAVARFDLDQPQGSLRADMVAPYVVQVCAGVGAARVLAILVDDRGVVPLDERRSRSGRGPFGALARSLRRELAADEIEVADAWAVSACEPGQVWWSLLGPRRHGILPDPTASAVAMSQVLDGRPIRRSRSELTDLVATDSRRQAEVAARLAEVGAAAGARFEQAVRRGDPNSYSRCALQYVLRQIEGMAVGSEPDPSELAELVAALRDPTVRDAMFALPAGEYAEAAERLWITLTQTTDGPDRAEAAALLGYHAYTRGDGPLAGVALQAARAAAPGHPMAQLLETSLYMGLRPAHLKRLVRCGYEAALDLGINLRRTRS</sequence>
<dbReference type="Pfam" id="PF13830">
    <property type="entry name" value="DUF4192"/>
    <property type="match status" value="1"/>
</dbReference>
<feature type="compositionally biased region" description="Low complexity" evidence="1">
    <location>
        <begin position="9"/>
        <end position="38"/>
    </location>
</feature>
<dbReference type="EMBL" id="QZFU01000044">
    <property type="protein sequence ID" value="RJO69466.1"/>
    <property type="molecule type" value="Genomic_DNA"/>
</dbReference>
<comment type="caution">
    <text evidence="2">The sequence shown here is derived from an EMBL/GenBank/DDBJ whole genome shotgun (WGS) entry which is preliminary data.</text>
</comment>
<name>A0A3A4K0P0_9NOCA</name>
<protein>
    <submittedName>
        <fullName evidence="2">DUF4192 domain-containing protein</fullName>
    </submittedName>
</protein>
<dbReference type="InterPro" id="IPR025447">
    <property type="entry name" value="DUF4192"/>
</dbReference>